<dbReference type="PANTHER" id="PTHR32182">
    <property type="entry name" value="DNA REPLICATION AND REPAIR PROTEIN RECF"/>
    <property type="match status" value="1"/>
</dbReference>
<dbReference type="Pfam" id="PF02463">
    <property type="entry name" value="SMC_N"/>
    <property type="match status" value="1"/>
</dbReference>
<evidence type="ECO:0000256" key="8">
    <source>
        <dbReference type="ARBA" id="ARBA00023125"/>
    </source>
</evidence>
<sequence length="372" mass="42242">MIAKSLRLHQFKNIPSANCEFSPRLNCFFGNNGMGKTNLLDALYYLSFTKSHLNINDSLAIQSGTDMTIVGGAYLSDIGNDEEIALSLKSDGARMSKTLKRNGKSYQAFKEHIGQFPLIIITPQDSQLIIGSPEERRRFLDQFLSQRSMDYMDALMQYKGFLAHRNAALKNGTSDPLTLEYIEAGMAASASLISRTRREFIETFAPLFDKYYEAISGGMDNVSLGYDPSISFDSESDFLDALNAVREKDRILGYTTVGVHRDDISMKLGEELIRKVGSQGQCKSFLIALKLAQFVHLKEKTEERPMLLLDDIFDKLDAERMERIINLVSEENFGQIFVTDTNRKHLDEIIDRKYDDYRLFAVDNGEVMLEKY</sequence>
<dbReference type="Proteomes" id="UP001596020">
    <property type="component" value="Unassembled WGS sequence"/>
</dbReference>
<comment type="subcellular location">
    <subcellularLocation>
        <location evidence="1 9">Cytoplasm</location>
    </subcellularLocation>
</comment>
<evidence type="ECO:0000313" key="12">
    <source>
        <dbReference type="Proteomes" id="UP001596020"/>
    </source>
</evidence>
<protein>
    <recommendedName>
        <fullName evidence="3 9">DNA replication and repair protein RecF</fullName>
    </recommendedName>
</protein>
<evidence type="ECO:0000256" key="2">
    <source>
        <dbReference type="ARBA" id="ARBA00008016"/>
    </source>
</evidence>
<feature type="domain" description="RecF/RecN/SMC N-terminal" evidence="10">
    <location>
        <begin position="4"/>
        <end position="349"/>
    </location>
</feature>
<evidence type="ECO:0000256" key="3">
    <source>
        <dbReference type="ARBA" id="ARBA00020170"/>
    </source>
</evidence>
<proteinExistence type="inferred from homology"/>
<evidence type="ECO:0000259" key="10">
    <source>
        <dbReference type="Pfam" id="PF02463"/>
    </source>
</evidence>
<comment type="caution">
    <text evidence="11">The sequence shown here is derived from an EMBL/GenBank/DDBJ whole genome shotgun (WGS) entry which is preliminary data.</text>
</comment>
<evidence type="ECO:0000256" key="7">
    <source>
        <dbReference type="ARBA" id="ARBA00022840"/>
    </source>
</evidence>
<evidence type="ECO:0000256" key="6">
    <source>
        <dbReference type="ARBA" id="ARBA00022741"/>
    </source>
</evidence>
<dbReference type="PANTHER" id="PTHR32182:SF0">
    <property type="entry name" value="DNA REPLICATION AND REPAIR PROTEIN RECF"/>
    <property type="match status" value="1"/>
</dbReference>
<dbReference type="PROSITE" id="PS00617">
    <property type="entry name" value="RECF_1"/>
    <property type="match status" value="1"/>
</dbReference>
<keyword evidence="8 9" id="KW-0238">DNA-binding</keyword>
<dbReference type="InterPro" id="IPR018078">
    <property type="entry name" value="DNA-binding_RecF_CS"/>
</dbReference>
<keyword evidence="5 9" id="KW-0235">DNA replication</keyword>
<dbReference type="InterPro" id="IPR027417">
    <property type="entry name" value="P-loop_NTPase"/>
</dbReference>
<dbReference type="InterPro" id="IPR042174">
    <property type="entry name" value="RecF_2"/>
</dbReference>
<dbReference type="InterPro" id="IPR001238">
    <property type="entry name" value="DNA-binding_RecF"/>
</dbReference>
<dbReference type="RefSeq" id="WP_380079480.1">
    <property type="nucleotide sequence ID" value="NZ_JBHSGO010000199.1"/>
</dbReference>
<evidence type="ECO:0000313" key="11">
    <source>
        <dbReference type="EMBL" id="MFC4666425.1"/>
    </source>
</evidence>
<evidence type="ECO:0000256" key="5">
    <source>
        <dbReference type="ARBA" id="ARBA00022705"/>
    </source>
</evidence>
<dbReference type="NCBIfam" id="TIGR00611">
    <property type="entry name" value="recf"/>
    <property type="match status" value="1"/>
</dbReference>
<name>A0ABV9K8Y2_9PORP</name>
<accession>A0ABV9K8Y2</accession>
<dbReference type="HAMAP" id="MF_00365">
    <property type="entry name" value="RecF"/>
    <property type="match status" value="1"/>
</dbReference>
<keyword evidence="6 9" id="KW-0547">Nucleotide-binding</keyword>
<comment type="function">
    <text evidence="9">The RecF protein is involved in DNA metabolism; it is required for DNA replication and normal SOS inducibility. RecF binds preferentially to single-stranded, linear DNA. It also seems to bind ATP.</text>
</comment>
<dbReference type="EMBL" id="JBHSGO010000199">
    <property type="protein sequence ID" value="MFC4666425.1"/>
    <property type="molecule type" value="Genomic_DNA"/>
</dbReference>
<dbReference type="InterPro" id="IPR003395">
    <property type="entry name" value="RecF/RecN/SMC_N"/>
</dbReference>
<keyword evidence="9" id="KW-0227">DNA damage</keyword>
<comment type="similarity">
    <text evidence="2 9">Belongs to the RecF family.</text>
</comment>
<dbReference type="Gene3D" id="1.20.1050.90">
    <property type="entry name" value="RecF/RecN/SMC, N-terminal domain"/>
    <property type="match status" value="1"/>
</dbReference>
<keyword evidence="9" id="KW-0234">DNA repair</keyword>
<dbReference type="SUPFAM" id="SSF52540">
    <property type="entry name" value="P-loop containing nucleoside triphosphate hydrolases"/>
    <property type="match status" value="1"/>
</dbReference>
<evidence type="ECO:0000256" key="9">
    <source>
        <dbReference type="HAMAP-Rule" id="MF_00365"/>
    </source>
</evidence>
<keyword evidence="9" id="KW-0742">SOS response</keyword>
<evidence type="ECO:0000256" key="4">
    <source>
        <dbReference type="ARBA" id="ARBA00022490"/>
    </source>
</evidence>
<evidence type="ECO:0000256" key="1">
    <source>
        <dbReference type="ARBA" id="ARBA00004496"/>
    </source>
</evidence>
<feature type="binding site" evidence="9">
    <location>
        <begin position="30"/>
        <end position="37"/>
    </location>
    <ligand>
        <name>ATP</name>
        <dbReference type="ChEBI" id="CHEBI:30616"/>
    </ligand>
</feature>
<organism evidence="11 12">
    <name type="scientific">Falsiporphyromonas endometrii</name>
    <dbReference type="NCBI Taxonomy" id="1387297"/>
    <lineage>
        <taxon>Bacteria</taxon>
        <taxon>Pseudomonadati</taxon>
        <taxon>Bacteroidota</taxon>
        <taxon>Bacteroidia</taxon>
        <taxon>Bacteroidales</taxon>
        <taxon>Porphyromonadaceae</taxon>
        <taxon>Falsiporphyromonas</taxon>
    </lineage>
</organism>
<reference evidence="12" key="1">
    <citation type="journal article" date="2019" name="Int. J. Syst. Evol. Microbiol.">
        <title>The Global Catalogue of Microorganisms (GCM) 10K type strain sequencing project: providing services to taxonomists for standard genome sequencing and annotation.</title>
        <authorList>
            <consortium name="The Broad Institute Genomics Platform"/>
            <consortium name="The Broad Institute Genome Sequencing Center for Infectious Disease"/>
            <person name="Wu L."/>
            <person name="Ma J."/>
        </authorList>
    </citation>
    <scope>NUCLEOTIDE SEQUENCE [LARGE SCALE GENOMIC DNA]</scope>
    <source>
        <strain evidence="12">CGMCC 4.7357</strain>
    </source>
</reference>
<keyword evidence="7 9" id="KW-0067">ATP-binding</keyword>
<gene>
    <name evidence="9 11" type="primary">recF</name>
    <name evidence="11" type="ORF">ACFO3G_07425</name>
</gene>
<dbReference type="Gene3D" id="3.40.50.300">
    <property type="entry name" value="P-loop containing nucleotide triphosphate hydrolases"/>
    <property type="match status" value="1"/>
</dbReference>
<keyword evidence="4 9" id="KW-0963">Cytoplasm</keyword>
<keyword evidence="12" id="KW-1185">Reference proteome</keyword>